<accession>A0A2P4XBQ4</accession>
<dbReference type="Proteomes" id="UP000237271">
    <property type="component" value="Unassembled WGS sequence"/>
</dbReference>
<sequence>MRVLGEKWLIISGLQTRKQFRVDVSACSWLAIGFCISRETCIPVFTMMTVSLPIGHGSYNR</sequence>
<dbReference type="EMBL" id="NCKW01015478">
    <property type="protein sequence ID" value="POM62959.1"/>
    <property type="molecule type" value="Genomic_DNA"/>
</dbReference>
<name>A0A2P4XBQ4_9STRA</name>
<dbReference type="AlphaFoldDB" id="A0A2P4XBQ4"/>
<keyword evidence="2" id="KW-1185">Reference proteome</keyword>
<organism evidence="1 2">
    <name type="scientific">Phytophthora palmivora</name>
    <dbReference type="NCBI Taxonomy" id="4796"/>
    <lineage>
        <taxon>Eukaryota</taxon>
        <taxon>Sar</taxon>
        <taxon>Stramenopiles</taxon>
        <taxon>Oomycota</taxon>
        <taxon>Peronosporomycetes</taxon>
        <taxon>Peronosporales</taxon>
        <taxon>Peronosporaceae</taxon>
        <taxon>Phytophthora</taxon>
    </lineage>
</organism>
<reference evidence="1 2" key="1">
    <citation type="journal article" date="2017" name="Genome Biol. Evol.">
        <title>Phytophthora megakarya and P. palmivora, closely related causal agents of cacao black pod rot, underwent increases in genome sizes and gene numbers by different mechanisms.</title>
        <authorList>
            <person name="Ali S.S."/>
            <person name="Shao J."/>
            <person name="Lary D.J."/>
            <person name="Kronmiller B."/>
            <person name="Shen D."/>
            <person name="Strem M.D."/>
            <person name="Amoako-Attah I."/>
            <person name="Akrofi A.Y."/>
            <person name="Begoude B.A."/>
            <person name="Ten Hoopen G.M."/>
            <person name="Coulibaly K."/>
            <person name="Kebe B.I."/>
            <person name="Melnick R.L."/>
            <person name="Guiltinan M.J."/>
            <person name="Tyler B.M."/>
            <person name="Meinhardt L.W."/>
            <person name="Bailey B.A."/>
        </authorList>
    </citation>
    <scope>NUCLEOTIDE SEQUENCE [LARGE SCALE GENOMIC DNA]</scope>
    <source>
        <strain evidence="2">sbr112.9</strain>
    </source>
</reference>
<comment type="caution">
    <text evidence="1">The sequence shown here is derived from an EMBL/GenBank/DDBJ whole genome shotgun (WGS) entry which is preliminary data.</text>
</comment>
<proteinExistence type="predicted"/>
<gene>
    <name evidence="1" type="ORF">PHPALM_27824</name>
</gene>
<evidence type="ECO:0000313" key="1">
    <source>
        <dbReference type="EMBL" id="POM62959.1"/>
    </source>
</evidence>
<evidence type="ECO:0000313" key="2">
    <source>
        <dbReference type="Proteomes" id="UP000237271"/>
    </source>
</evidence>
<protein>
    <submittedName>
        <fullName evidence="1">Uncharacterized protein</fullName>
    </submittedName>
</protein>